<protein>
    <recommendedName>
        <fullName evidence="4">RWP-RK domain-containing protein</fullName>
    </recommendedName>
</protein>
<sequence length="283" mass="30045">MCAAPPFGNRGWLPLEVILQSVHLPLPEAAERLGVSSYALQSRWEEIGLGPWPYNKRFEQGVEGSSGAAQGQDELECARRLSIFRANVQASLSTTTALATLAASQTLTSSQQDQGAVNLTTLAQHLAAEAGREEVGQAPGTSGVRKRVMSFKELQREISCGSGPSGSKSPNLSRDQSENSGRREGKATANAAASPKTSSIHGSRDLFDQLVGNAKSVAEVLSDEEAMEAIEVETLEKLKTVLMATNVFFESFAMAKHHSKKEPAKQAAHDSATGGSQGSGHQQ</sequence>
<accession>A0AAX4PJW7</accession>
<evidence type="ECO:0000313" key="2">
    <source>
        <dbReference type="EMBL" id="WZN66171.1"/>
    </source>
</evidence>
<keyword evidence="3" id="KW-1185">Reference proteome</keyword>
<evidence type="ECO:0008006" key="4">
    <source>
        <dbReference type="Google" id="ProtNLM"/>
    </source>
</evidence>
<gene>
    <name evidence="2" type="ORF">HKI87_14g77360</name>
</gene>
<reference evidence="2 3" key="1">
    <citation type="submission" date="2024-03" db="EMBL/GenBank/DDBJ databases">
        <title>Complete genome sequence of the green alga Chloropicon roscoffensis RCC1871.</title>
        <authorList>
            <person name="Lemieux C."/>
            <person name="Pombert J.-F."/>
            <person name="Otis C."/>
            <person name="Turmel M."/>
        </authorList>
    </citation>
    <scope>NUCLEOTIDE SEQUENCE [LARGE SCALE GENOMIC DNA]</scope>
    <source>
        <strain evidence="2 3">RCC1871</strain>
    </source>
</reference>
<evidence type="ECO:0000256" key="1">
    <source>
        <dbReference type="SAM" id="MobiDB-lite"/>
    </source>
</evidence>
<dbReference type="Proteomes" id="UP001472866">
    <property type="component" value="Chromosome 14"/>
</dbReference>
<feature type="region of interest" description="Disordered" evidence="1">
    <location>
        <begin position="157"/>
        <end position="202"/>
    </location>
</feature>
<evidence type="ECO:0000313" key="3">
    <source>
        <dbReference type="Proteomes" id="UP001472866"/>
    </source>
</evidence>
<feature type="compositionally biased region" description="Low complexity" evidence="1">
    <location>
        <begin position="159"/>
        <end position="173"/>
    </location>
</feature>
<dbReference type="EMBL" id="CP151514">
    <property type="protein sequence ID" value="WZN66171.1"/>
    <property type="molecule type" value="Genomic_DNA"/>
</dbReference>
<organism evidence="2 3">
    <name type="scientific">Chloropicon roscoffensis</name>
    <dbReference type="NCBI Taxonomy" id="1461544"/>
    <lineage>
        <taxon>Eukaryota</taxon>
        <taxon>Viridiplantae</taxon>
        <taxon>Chlorophyta</taxon>
        <taxon>Chloropicophyceae</taxon>
        <taxon>Chloropicales</taxon>
        <taxon>Chloropicaceae</taxon>
        <taxon>Chloropicon</taxon>
    </lineage>
</organism>
<feature type="compositionally biased region" description="Basic and acidic residues" evidence="1">
    <location>
        <begin position="175"/>
        <end position="186"/>
    </location>
</feature>
<feature type="region of interest" description="Disordered" evidence="1">
    <location>
        <begin position="256"/>
        <end position="283"/>
    </location>
</feature>
<proteinExistence type="predicted"/>
<name>A0AAX4PJW7_9CHLO</name>
<dbReference type="AlphaFoldDB" id="A0AAX4PJW7"/>